<evidence type="ECO:0000313" key="2">
    <source>
        <dbReference type="EMBL" id="TKR87489.1"/>
    </source>
</evidence>
<dbReference type="Proteomes" id="UP000298663">
    <property type="component" value="Unassembled WGS sequence"/>
</dbReference>
<sequence>MLRLILLSIALSLSWSSPVLKPHPIEVIIATDDQQNIHLGGHDRANFALVEQFQPLARAYSHSSHKKIQYVYKPYIPPKPAAVTPAKQVLKTPIVESTTAAPATSPMTVDPVLKDESDKKERVSEWLAWTSWTPCRNSERKRVRGCLQRANGNCEGSSVEKQSCYAPQWAPIKFAKNPWTIEREISRSDDK</sequence>
<evidence type="ECO:0000313" key="3">
    <source>
        <dbReference type="Proteomes" id="UP000298663"/>
    </source>
</evidence>
<dbReference type="PROSITE" id="PS50092">
    <property type="entry name" value="TSP1"/>
    <property type="match status" value="1"/>
</dbReference>
<organism evidence="2 3">
    <name type="scientific">Steinernema carpocapsae</name>
    <name type="common">Entomopathogenic nematode</name>
    <dbReference type="NCBI Taxonomy" id="34508"/>
    <lineage>
        <taxon>Eukaryota</taxon>
        <taxon>Metazoa</taxon>
        <taxon>Ecdysozoa</taxon>
        <taxon>Nematoda</taxon>
        <taxon>Chromadorea</taxon>
        <taxon>Rhabditida</taxon>
        <taxon>Tylenchina</taxon>
        <taxon>Panagrolaimomorpha</taxon>
        <taxon>Strongyloidoidea</taxon>
        <taxon>Steinernematidae</taxon>
        <taxon>Steinernema</taxon>
    </lineage>
</organism>
<gene>
    <name evidence="2" type="ORF">L596_011879</name>
</gene>
<reference evidence="2 3" key="1">
    <citation type="journal article" date="2015" name="Genome Biol.">
        <title>Comparative genomics of Steinernema reveals deeply conserved gene regulatory networks.</title>
        <authorList>
            <person name="Dillman A.R."/>
            <person name="Macchietto M."/>
            <person name="Porter C.F."/>
            <person name="Rogers A."/>
            <person name="Williams B."/>
            <person name="Antoshechkin I."/>
            <person name="Lee M.M."/>
            <person name="Goodwin Z."/>
            <person name="Lu X."/>
            <person name="Lewis E.E."/>
            <person name="Goodrich-Blair H."/>
            <person name="Stock S.P."/>
            <person name="Adams B.J."/>
            <person name="Sternberg P.W."/>
            <person name="Mortazavi A."/>
        </authorList>
    </citation>
    <scope>NUCLEOTIDE SEQUENCE [LARGE SCALE GENOMIC DNA]</scope>
    <source>
        <strain evidence="2 3">ALL</strain>
    </source>
</reference>
<keyword evidence="3" id="KW-1185">Reference proteome</keyword>
<proteinExistence type="predicted"/>
<protein>
    <submittedName>
        <fullName evidence="2">Uncharacterized protein</fullName>
    </submittedName>
</protein>
<feature type="signal peptide" evidence="1">
    <location>
        <begin position="1"/>
        <end position="16"/>
    </location>
</feature>
<dbReference type="EMBL" id="AZBU02000003">
    <property type="protein sequence ID" value="TKR87489.1"/>
    <property type="molecule type" value="Genomic_DNA"/>
</dbReference>
<comment type="caution">
    <text evidence="2">The sequence shown here is derived from an EMBL/GenBank/DDBJ whole genome shotgun (WGS) entry which is preliminary data.</text>
</comment>
<dbReference type="AlphaFoldDB" id="A0A4U5NVB9"/>
<evidence type="ECO:0000256" key="1">
    <source>
        <dbReference type="SAM" id="SignalP"/>
    </source>
</evidence>
<dbReference type="InterPro" id="IPR000884">
    <property type="entry name" value="TSP1_rpt"/>
</dbReference>
<accession>A0A4U5NVB9</accession>
<keyword evidence="1" id="KW-0732">Signal</keyword>
<reference evidence="2 3" key="2">
    <citation type="journal article" date="2019" name="G3 (Bethesda)">
        <title>Hybrid Assembly of the Genome of the Entomopathogenic Nematode Steinernema carpocapsae Identifies the X-Chromosome.</title>
        <authorList>
            <person name="Serra L."/>
            <person name="Macchietto M."/>
            <person name="Macias-Munoz A."/>
            <person name="McGill C.J."/>
            <person name="Rodriguez I.M."/>
            <person name="Rodriguez B."/>
            <person name="Murad R."/>
            <person name="Mortazavi A."/>
        </authorList>
    </citation>
    <scope>NUCLEOTIDE SEQUENCE [LARGE SCALE GENOMIC DNA]</scope>
    <source>
        <strain evidence="2 3">ALL</strain>
    </source>
</reference>
<dbReference type="OrthoDB" id="504708at2759"/>
<name>A0A4U5NVB9_STECR</name>
<feature type="chain" id="PRO_5020254237" evidence="1">
    <location>
        <begin position="17"/>
        <end position="191"/>
    </location>
</feature>